<dbReference type="Proteomes" id="UP001589758">
    <property type="component" value="Unassembled WGS sequence"/>
</dbReference>
<proteinExistence type="predicted"/>
<sequence>MSVVKSIVLPDTYRDSVFLMKLSVQAKEESGAEQISAMMATQRNKELYQNSGLLTDEISQAKPDDLAIAVKAPEALIESALAKVKELLNAAPKKQAQEGAVIAKTIAQAMQDRLDKTTVLISCAGDYAAYEAAQAVSAGCDVVLYSDNISLEKERALKELARSKGLLVMGPDCGTAIIDSIPFAFANTVGKGSVGVIGASGTGLQEVTCLLDRLGVGISQAFGTGGRDLKDDIGGITAISAFERLLKDEETKIIGILGKPPGDKTRAKLIALAKDSSKPVAVHFLGAKEYDLEEKANIPYATNLTEFSLLLGKLANTQLQTPSEFQTETKPVDVKGKYIRGLFSGGTLCQESAEIAGKLIGKELYSNLSVDGFTAIKAGTKSIGNCFWDFGEDEFTVGRPHPMMAPELRMEHLVESLLDEEVGVVLADMVIGFGAADGQAETFVNALKKAQSLSSGKSLEKLVVLSVCGTEKDTPARKEVKAVLEANGVHVFESNALAANFACQVIAKNK</sequence>
<comment type="caution">
    <text evidence="3">The sequence shown here is derived from an EMBL/GenBank/DDBJ whole genome shotgun (WGS) entry which is preliminary data.</text>
</comment>
<feature type="domain" description="CoA-binding" evidence="2">
    <location>
        <begin position="192"/>
        <end position="282"/>
    </location>
</feature>
<gene>
    <name evidence="3" type="primary">fdrA</name>
    <name evidence="3" type="ORF">ACFFIT_03795</name>
</gene>
<dbReference type="InterPro" id="IPR016102">
    <property type="entry name" value="Succinyl-CoA_synth-like"/>
</dbReference>
<dbReference type="PANTHER" id="PTHR11117:SF24">
    <property type="entry name" value="PROTEIN FDRA"/>
    <property type="match status" value="1"/>
</dbReference>
<evidence type="ECO:0000259" key="1">
    <source>
        <dbReference type="Pfam" id="PF00549"/>
    </source>
</evidence>
<dbReference type="SUPFAM" id="SSF52210">
    <property type="entry name" value="Succinyl-CoA synthetase domains"/>
    <property type="match status" value="2"/>
</dbReference>
<name>A0ABV6C8D3_9GAMM</name>
<protein>
    <submittedName>
        <fullName evidence="3">Acyl-CoA synthetase FdrA</fullName>
    </submittedName>
</protein>
<reference evidence="3 4" key="1">
    <citation type="submission" date="2024-09" db="EMBL/GenBank/DDBJ databases">
        <authorList>
            <person name="Sun Q."/>
            <person name="Mori K."/>
        </authorList>
    </citation>
    <scope>NUCLEOTIDE SEQUENCE [LARGE SCALE GENOMIC DNA]</scope>
    <source>
        <strain evidence="3 4">CCM 8545</strain>
    </source>
</reference>
<dbReference type="Pfam" id="PF02629">
    <property type="entry name" value="CoA_binding"/>
    <property type="match status" value="1"/>
</dbReference>
<evidence type="ECO:0000313" key="3">
    <source>
        <dbReference type="EMBL" id="MFC0179228.1"/>
    </source>
</evidence>
<feature type="domain" description="ATP-citrate synthase/succinyl-CoA ligase C-terminal" evidence="1">
    <location>
        <begin position="342"/>
        <end position="502"/>
    </location>
</feature>
<dbReference type="NCBIfam" id="NF004760">
    <property type="entry name" value="PRK06091.1"/>
    <property type="match status" value="1"/>
</dbReference>
<dbReference type="InterPro" id="IPR005811">
    <property type="entry name" value="SUCC_ACL_C"/>
</dbReference>
<dbReference type="Pfam" id="PF00549">
    <property type="entry name" value="Ligase_CoA"/>
    <property type="match status" value="1"/>
</dbReference>
<organism evidence="3 4">
    <name type="scientific">Thorsellia kenyensis</name>
    <dbReference type="NCBI Taxonomy" id="1549888"/>
    <lineage>
        <taxon>Bacteria</taxon>
        <taxon>Pseudomonadati</taxon>
        <taxon>Pseudomonadota</taxon>
        <taxon>Gammaproteobacteria</taxon>
        <taxon>Enterobacterales</taxon>
        <taxon>Thorselliaceae</taxon>
        <taxon>Thorsellia</taxon>
    </lineage>
</organism>
<accession>A0ABV6C8D3</accession>
<dbReference type="RefSeq" id="WP_385876325.1">
    <property type="nucleotide sequence ID" value="NZ_JBHLXE010000038.1"/>
</dbReference>
<evidence type="ECO:0000259" key="2">
    <source>
        <dbReference type="Pfam" id="PF02629"/>
    </source>
</evidence>
<keyword evidence="4" id="KW-1185">Reference proteome</keyword>
<dbReference type="EMBL" id="JBHLXE010000038">
    <property type="protein sequence ID" value="MFC0179228.1"/>
    <property type="molecule type" value="Genomic_DNA"/>
</dbReference>
<dbReference type="InterPro" id="IPR003781">
    <property type="entry name" value="CoA-bd"/>
</dbReference>
<dbReference type="Gene3D" id="3.40.50.261">
    <property type="entry name" value="Succinyl-CoA synthetase domains"/>
    <property type="match status" value="2"/>
</dbReference>
<evidence type="ECO:0000313" key="4">
    <source>
        <dbReference type="Proteomes" id="UP001589758"/>
    </source>
</evidence>
<dbReference type="Gene3D" id="3.40.50.720">
    <property type="entry name" value="NAD(P)-binding Rossmann-like Domain"/>
    <property type="match status" value="1"/>
</dbReference>
<dbReference type="PANTHER" id="PTHR11117">
    <property type="entry name" value="SUCCINYL-COA LIGASE SUBUNIT ALPHA"/>
    <property type="match status" value="1"/>
</dbReference>